<proteinExistence type="predicted"/>
<accession>A0A412I9Y1</accession>
<evidence type="ECO:0000313" key="2">
    <source>
        <dbReference type="Proteomes" id="UP000283341"/>
    </source>
</evidence>
<dbReference type="EMBL" id="QRVJ01000027">
    <property type="protein sequence ID" value="RGS33675.1"/>
    <property type="molecule type" value="Genomic_DNA"/>
</dbReference>
<dbReference type="RefSeq" id="WP_118403565.1">
    <property type="nucleotide sequence ID" value="NZ_JADNFX010000018.1"/>
</dbReference>
<dbReference type="Proteomes" id="UP000283341">
    <property type="component" value="Unassembled WGS sequence"/>
</dbReference>
<name>A0A412I9Y1_9BACE</name>
<dbReference type="AlphaFoldDB" id="A0A412I9Y1"/>
<sequence>MKSRSVIKQRTIEKFIMSEFAQGNLDTEEQVSCMLLLIQKKLGMSVEQASDFMRNAIGINF</sequence>
<reference evidence="1 2" key="1">
    <citation type="submission" date="2018-08" db="EMBL/GenBank/DDBJ databases">
        <title>A genome reference for cultivated species of the human gut microbiota.</title>
        <authorList>
            <person name="Zou Y."/>
            <person name="Xue W."/>
            <person name="Luo G."/>
        </authorList>
    </citation>
    <scope>NUCLEOTIDE SEQUENCE [LARGE SCALE GENOMIC DNA]</scope>
    <source>
        <strain evidence="1 2">AF22-3AC</strain>
    </source>
</reference>
<organism evidence="1 2">
    <name type="scientific">Bacteroides cellulosilyticus</name>
    <dbReference type="NCBI Taxonomy" id="246787"/>
    <lineage>
        <taxon>Bacteria</taxon>
        <taxon>Pseudomonadati</taxon>
        <taxon>Bacteroidota</taxon>
        <taxon>Bacteroidia</taxon>
        <taxon>Bacteroidales</taxon>
        <taxon>Bacteroidaceae</taxon>
        <taxon>Bacteroides</taxon>
    </lineage>
</organism>
<gene>
    <name evidence="1" type="ORF">DWX97_21155</name>
</gene>
<protein>
    <submittedName>
        <fullName evidence="1">Uncharacterized protein</fullName>
    </submittedName>
</protein>
<comment type="caution">
    <text evidence="1">The sequence shown here is derived from an EMBL/GenBank/DDBJ whole genome shotgun (WGS) entry which is preliminary data.</text>
</comment>
<evidence type="ECO:0000313" key="1">
    <source>
        <dbReference type="EMBL" id="RGS33675.1"/>
    </source>
</evidence>